<evidence type="ECO:0000256" key="1">
    <source>
        <dbReference type="ARBA" id="ARBA00004613"/>
    </source>
</evidence>
<evidence type="ECO:0000256" key="3">
    <source>
        <dbReference type="ARBA" id="ARBA00022729"/>
    </source>
</evidence>
<evidence type="ECO:0000259" key="5">
    <source>
        <dbReference type="PROSITE" id="PS50871"/>
    </source>
</evidence>
<sequence>MLKSKDQRERAVLAQEHWHAALTEAATARNKMTTITFTLGVRFLQMVLLMVACMSLAEGFVMDGANTTLQARVQDLESMLVGVDGRLAALEAFQSECGCKGSVAVHSAFMATMANSLEHCTKNQAVIFEDVKLNIGNGYDNRHGIFRASVAGSYAFTTTLSRPPNFSYHVAFVQNVATNEISYLYADPINMWVERSTTVLTHMAAGDEIWMVCISDSHITGNLNHYAEGAGDFHSHISGFLVGAD</sequence>
<proteinExistence type="predicted"/>
<dbReference type="EMBL" id="CP111017">
    <property type="protein sequence ID" value="WAR07377.1"/>
    <property type="molecule type" value="Genomic_DNA"/>
</dbReference>
<dbReference type="SUPFAM" id="SSF49842">
    <property type="entry name" value="TNF-like"/>
    <property type="match status" value="1"/>
</dbReference>
<dbReference type="Gene3D" id="2.60.120.40">
    <property type="match status" value="1"/>
</dbReference>
<comment type="subcellular location">
    <subcellularLocation>
        <location evidence="1">Secreted</location>
    </subcellularLocation>
</comment>
<evidence type="ECO:0000256" key="4">
    <source>
        <dbReference type="SAM" id="Phobius"/>
    </source>
</evidence>
<evidence type="ECO:0000256" key="2">
    <source>
        <dbReference type="ARBA" id="ARBA00022525"/>
    </source>
</evidence>
<dbReference type="PANTHER" id="PTHR22923:SF116">
    <property type="entry name" value="C1Q DOMAIN-CONTAINING PROTEIN"/>
    <property type="match status" value="1"/>
</dbReference>
<dbReference type="InterPro" id="IPR050822">
    <property type="entry name" value="Cerebellin_Synaptic_Org"/>
</dbReference>
<keyword evidence="2" id="KW-0964">Secreted</keyword>
<dbReference type="SMART" id="SM00110">
    <property type="entry name" value="C1Q"/>
    <property type="match status" value="1"/>
</dbReference>
<feature type="domain" description="C1q" evidence="5">
    <location>
        <begin position="102"/>
        <end position="245"/>
    </location>
</feature>
<feature type="transmembrane region" description="Helical" evidence="4">
    <location>
        <begin position="39"/>
        <end position="62"/>
    </location>
</feature>
<evidence type="ECO:0000313" key="6">
    <source>
        <dbReference type="EMBL" id="WAR07377.1"/>
    </source>
</evidence>
<keyword evidence="4" id="KW-0472">Membrane</keyword>
<name>A0ABY7EEZ6_MYAAR</name>
<organism evidence="6 7">
    <name type="scientific">Mya arenaria</name>
    <name type="common">Soft-shell clam</name>
    <dbReference type="NCBI Taxonomy" id="6604"/>
    <lineage>
        <taxon>Eukaryota</taxon>
        <taxon>Metazoa</taxon>
        <taxon>Spiralia</taxon>
        <taxon>Lophotrochozoa</taxon>
        <taxon>Mollusca</taxon>
        <taxon>Bivalvia</taxon>
        <taxon>Autobranchia</taxon>
        <taxon>Heteroconchia</taxon>
        <taxon>Euheterodonta</taxon>
        <taxon>Imparidentia</taxon>
        <taxon>Neoheterodontei</taxon>
        <taxon>Myida</taxon>
        <taxon>Myoidea</taxon>
        <taxon>Myidae</taxon>
        <taxon>Mya</taxon>
    </lineage>
</organism>
<protein>
    <submittedName>
        <fullName evidence="6">C1QT4-like protein</fullName>
    </submittedName>
</protein>
<dbReference type="Pfam" id="PF00386">
    <property type="entry name" value="C1q"/>
    <property type="match status" value="1"/>
</dbReference>
<dbReference type="Proteomes" id="UP001164746">
    <property type="component" value="Chromosome 6"/>
</dbReference>
<keyword evidence="3" id="KW-0732">Signal</keyword>
<reference evidence="6" key="1">
    <citation type="submission" date="2022-11" db="EMBL/GenBank/DDBJ databases">
        <title>Centuries of genome instability and evolution in soft-shell clam transmissible cancer (bioRxiv).</title>
        <authorList>
            <person name="Hart S.F.M."/>
            <person name="Yonemitsu M.A."/>
            <person name="Giersch R.M."/>
            <person name="Beal B.F."/>
            <person name="Arriagada G."/>
            <person name="Davis B.W."/>
            <person name="Ostrander E.A."/>
            <person name="Goff S.P."/>
            <person name="Metzger M.J."/>
        </authorList>
    </citation>
    <scope>NUCLEOTIDE SEQUENCE</scope>
    <source>
        <strain evidence="6">MELC-2E11</strain>
        <tissue evidence="6">Siphon/mantle</tissue>
    </source>
</reference>
<dbReference type="PANTHER" id="PTHR22923">
    <property type="entry name" value="CEREBELLIN-RELATED"/>
    <property type="match status" value="1"/>
</dbReference>
<gene>
    <name evidence="6" type="ORF">MAR_017335</name>
</gene>
<dbReference type="InterPro" id="IPR001073">
    <property type="entry name" value="C1q_dom"/>
</dbReference>
<dbReference type="PROSITE" id="PS50871">
    <property type="entry name" value="C1Q"/>
    <property type="match status" value="1"/>
</dbReference>
<keyword evidence="4" id="KW-0812">Transmembrane</keyword>
<dbReference type="InterPro" id="IPR008983">
    <property type="entry name" value="Tumour_necrosis_fac-like_dom"/>
</dbReference>
<evidence type="ECO:0000313" key="7">
    <source>
        <dbReference type="Proteomes" id="UP001164746"/>
    </source>
</evidence>
<keyword evidence="7" id="KW-1185">Reference proteome</keyword>
<keyword evidence="4" id="KW-1133">Transmembrane helix</keyword>
<accession>A0ABY7EEZ6</accession>